<dbReference type="STRING" id="391037.Sare_0566"/>
<evidence type="ECO:0000256" key="2">
    <source>
        <dbReference type="ARBA" id="ARBA00022598"/>
    </source>
</evidence>
<keyword evidence="4 8" id="KW-0547">Nucleotide-binding</keyword>
<evidence type="ECO:0000256" key="3">
    <source>
        <dbReference type="ARBA" id="ARBA00022723"/>
    </source>
</evidence>
<feature type="binding site" evidence="8">
    <location>
        <begin position="11"/>
        <end position="17"/>
    </location>
    <ligand>
        <name>GTP</name>
        <dbReference type="ChEBI" id="CHEBI:37565"/>
    </ligand>
</feature>
<dbReference type="Pfam" id="PF00709">
    <property type="entry name" value="Adenylsucc_synt"/>
    <property type="match status" value="1"/>
</dbReference>
<keyword evidence="6 8" id="KW-0460">Magnesium</keyword>
<evidence type="ECO:0000313" key="9">
    <source>
        <dbReference type="EMBL" id="ABV96494.1"/>
    </source>
</evidence>
<gene>
    <name evidence="8" type="primary">purA</name>
    <name evidence="9" type="ordered locus">Sare_0566</name>
</gene>
<dbReference type="InterPro" id="IPR042109">
    <property type="entry name" value="Adenylosuccinate_synth_dom1"/>
</dbReference>
<organism evidence="9">
    <name type="scientific">Salinispora arenicola (strain CNS-205)</name>
    <dbReference type="NCBI Taxonomy" id="391037"/>
    <lineage>
        <taxon>Bacteria</taxon>
        <taxon>Bacillati</taxon>
        <taxon>Actinomycetota</taxon>
        <taxon>Actinomycetes</taxon>
        <taxon>Micromonosporales</taxon>
        <taxon>Micromonosporaceae</taxon>
        <taxon>Salinispora</taxon>
    </lineage>
</organism>
<feature type="binding site" evidence="8">
    <location>
        <position position="141"/>
    </location>
    <ligand>
        <name>IMP</name>
        <dbReference type="ChEBI" id="CHEBI:58053"/>
        <note>ligand shared between dimeric partners</note>
    </ligand>
</feature>
<feature type="binding site" evidence="8">
    <location>
        <position position="12"/>
    </location>
    <ligand>
        <name>Mg(2+)</name>
        <dbReference type="ChEBI" id="CHEBI:18420"/>
    </ligand>
</feature>
<dbReference type="PANTHER" id="PTHR11846:SF0">
    <property type="entry name" value="ADENYLOSUCCINATE SYNTHETASE"/>
    <property type="match status" value="1"/>
</dbReference>
<keyword evidence="2 8" id="KW-0436">Ligase</keyword>
<comment type="cofactor">
    <cofactor evidence="8">
        <name>Mg(2+)</name>
        <dbReference type="ChEBI" id="CHEBI:18420"/>
    </cofactor>
    <text evidence="8">Binds 1 Mg(2+) ion per subunit.</text>
</comment>
<dbReference type="Gene3D" id="3.90.170.10">
    <property type="entry name" value="Adenylosuccinate Synthetase, subunit A, domain 3"/>
    <property type="match status" value="1"/>
</dbReference>
<dbReference type="GO" id="GO:0044208">
    <property type="term" value="P:'de novo' AMP biosynthetic process"/>
    <property type="evidence" value="ECO:0007669"/>
    <property type="project" value="UniProtKB-UniRule"/>
</dbReference>
<dbReference type="NCBIfam" id="NF002223">
    <property type="entry name" value="PRK01117.1"/>
    <property type="match status" value="1"/>
</dbReference>
<keyword evidence="8" id="KW-0963">Cytoplasm</keyword>
<dbReference type="GO" id="GO:0005525">
    <property type="term" value="F:GTP binding"/>
    <property type="evidence" value="ECO:0007669"/>
    <property type="project" value="UniProtKB-UniRule"/>
</dbReference>
<dbReference type="SMART" id="SM00788">
    <property type="entry name" value="Adenylsucc_synt"/>
    <property type="match status" value="1"/>
</dbReference>
<dbReference type="UniPathway" id="UPA00075">
    <property type="reaction ID" value="UER00335"/>
</dbReference>
<feature type="binding site" description="in other chain" evidence="8">
    <location>
        <position position="237"/>
    </location>
    <ligand>
        <name>IMP</name>
        <dbReference type="ChEBI" id="CHEBI:58053"/>
        <note>ligand shared between dimeric partners</note>
    </ligand>
</feature>
<feature type="active site" description="Proton acceptor" evidence="8">
    <location>
        <position position="12"/>
    </location>
</feature>
<feature type="binding site" evidence="8">
    <location>
        <begin position="411"/>
        <end position="413"/>
    </location>
    <ligand>
        <name>GTP</name>
        <dbReference type="ChEBI" id="CHEBI:37565"/>
    </ligand>
</feature>
<dbReference type="KEGG" id="saq:Sare_0566"/>
<name>A8M124_SALAI</name>
<feature type="binding site" evidence="8">
    <location>
        <position position="303"/>
    </location>
    <ligand>
        <name>GTP</name>
        <dbReference type="ChEBI" id="CHEBI:37565"/>
    </ligand>
</feature>
<accession>A8M124</accession>
<dbReference type="AlphaFoldDB" id="A8M124"/>
<feature type="binding site" description="in other chain" evidence="8">
    <location>
        <begin position="37"/>
        <end position="40"/>
    </location>
    <ligand>
        <name>IMP</name>
        <dbReference type="ChEBI" id="CHEBI:58053"/>
        <note>ligand shared between dimeric partners</note>
    </ligand>
</feature>
<keyword evidence="5 8" id="KW-0658">Purine biosynthesis</keyword>
<dbReference type="OrthoDB" id="9807553at2"/>
<dbReference type="FunFam" id="3.90.170.10:FF:000001">
    <property type="entry name" value="Adenylosuccinate synthetase"/>
    <property type="match status" value="1"/>
</dbReference>
<dbReference type="EC" id="6.3.4.4" evidence="8"/>
<comment type="subunit">
    <text evidence="1 8">Homodimer.</text>
</comment>
<evidence type="ECO:0000256" key="4">
    <source>
        <dbReference type="ARBA" id="ARBA00022741"/>
    </source>
</evidence>
<dbReference type="Gene3D" id="1.10.300.10">
    <property type="entry name" value="Adenylosuccinate Synthetase, subunit A, domain 2"/>
    <property type="match status" value="1"/>
</dbReference>
<dbReference type="PATRIC" id="fig|391037.6.peg.579"/>
<comment type="caution">
    <text evidence="8">Lacks conserved residue(s) required for the propagation of feature annotation.</text>
</comment>
<keyword evidence="3 8" id="KW-0479">Metal-binding</keyword>
<feature type="active site" description="Proton donor" evidence="8">
    <location>
        <position position="40"/>
    </location>
</feature>
<feature type="binding site" description="in other chain" evidence="8">
    <location>
        <position position="127"/>
    </location>
    <ligand>
        <name>IMP</name>
        <dbReference type="ChEBI" id="CHEBI:58053"/>
        <note>ligand shared between dimeric partners</note>
    </ligand>
</feature>
<comment type="pathway">
    <text evidence="8">Purine metabolism; AMP biosynthesis via de novo pathway; AMP from IMP: step 1/2.</text>
</comment>
<proteinExistence type="inferred from homology"/>
<dbReference type="GO" id="GO:0046040">
    <property type="term" value="P:IMP metabolic process"/>
    <property type="evidence" value="ECO:0007669"/>
    <property type="project" value="TreeGrafter"/>
</dbReference>
<keyword evidence="7 8" id="KW-0342">GTP-binding</keyword>
<feature type="binding site" evidence="8">
    <location>
        <begin position="329"/>
        <end position="331"/>
    </location>
    <ligand>
        <name>GTP</name>
        <dbReference type="ChEBI" id="CHEBI:37565"/>
    </ligand>
</feature>
<feature type="binding site" evidence="8">
    <location>
        <begin position="39"/>
        <end position="41"/>
    </location>
    <ligand>
        <name>GTP</name>
        <dbReference type="ChEBI" id="CHEBI:37565"/>
    </ligand>
</feature>
<reference evidence="9" key="1">
    <citation type="submission" date="2007-10" db="EMBL/GenBank/DDBJ databases">
        <title>Complete sequence of Salinispora arenicola CNS-205.</title>
        <authorList>
            <consortium name="US DOE Joint Genome Institute"/>
            <person name="Copeland A."/>
            <person name="Lucas S."/>
            <person name="Lapidus A."/>
            <person name="Barry K."/>
            <person name="Glavina del Rio T."/>
            <person name="Dalin E."/>
            <person name="Tice H."/>
            <person name="Pitluck S."/>
            <person name="Foster B."/>
            <person name="Schmutz J."/>
            <person name="Larimer F."/>
            <person name="Land M."/>
            <person name="Hauser L."/>
            <person name="Kyrpides N."/>
            <person name="Ivanova N."/>
            <person name="Jensen P.R."/>
            <person name="Moore B.S."/>
            <person name="Penn K."/>
            <person name="Jenkins C."/>
            <person name="Udwary D."/>
            <person name="Xiang L."/>
            <person name="Gontang E."/>
            <person name="Richardson P."/>
        </authorList>
    </citation>
    <scope>NUCLEOTIDE SEQUENCE [LARGE SCALE GENOMIC DNA]</scope>
    <source>
        <strain evidence="9">CNS-205</strain>
    </source>
</reference>
<evidence type="ECO:0000256" key="5">
    <source>
        <dbReference type="ARBA" id="ARBA00022755"/>
    </source>
</evidence>
<dbReference type="PANTHER" id="PTHR11846">
    <property type="entry name" value="ADENYLOSUCCINATE SYNTHETASE"/>
    <property type="match status" value="1"/>
</dbReference>
<feature type="binding site" evidence="8">
    <location>
        <begin position="297"/>
        <end position="303"/>
    </location>
    <ligand>
        <name>substrate</name>
    </ligand>
</feature>
<dbReference type="InterPro" id="IPR027417">
    <property type="entry name" value="P-loop_NTPase"/>
</dbReference>
<dbReference type="GO" id="GO:0004019">
    <property type="term" value="F:adenylosuccinate synthase activity"/>
    <property type="evidence" value="ECO:0007669"/>
    <property type="project" value="UniProtKB-UniRule"/>
</dbReference>
<dbReference type="EMBL" id="CP000850">
    <property type="protein sequence ID" value="ABV96494.1"/>
    <property type="molecule type" value="Genomic_DNA"/>
</dbReference>
<dbReference type="Gene3D" id="3.40.440.10">
    <property type="entry name" value="Adenylosuccinate Synthetase, subunit A, domain 1"/>
    <property type="match status" value="1"/>
</dbReference>
<feature type="binding site" description="in other chain" evidence="8">
    <location>
        <position position="301"/>
    </location>
    <ligand>
        <name>IMP</name>
        <dbReference type="ChEBI" id="CHEBI:58053"/>
        <note>ligand shared between dimeric partners</note>
    </ligand>
</feature>
<dbReference type="InterPro" id="IPR042110">
    <property type="entry name" value="Adenylosuccinate_synth_dom2"/>
</dbReference>
<dbReference type="HAMAP" id="MF_00011">
    <property type="entry name" value="Adenylosucc_synth"/>
    <property type="match status" value="1"/>
</dbReference>
<sequence length="422" mass="45428">MISAVVGLNWGDEGKGRMVDWLSASADIVGRYHGGGNAGHTIHVAEGRFTLHHLPSSVFRPGVRHVLGPGIVADIDGILDEIALVTKHGVVSDNILLSEAAGICFPFHRALDAAEEDRLGHDQYGSTKMGISPAYGDRVMKKTLLVRELFETRHLATRLTPVLGWANARLEKVYGRPAVRVADAERWILGVRDQIEPFVTDTTAMLAAAEADGATILAEGQLGALRDVYFGIYPFSTSSSCLAAHAPVGLGVPWARVRHTVGVSKAFSSCVGAGPLVTEYQPDLAASLRERWGEYGATTGRPRRLGHFDAVATRYGVTMQGTDEVAITNLDQLSGVGDLRICVAYRHEGRTTREFDPSPATLADTTPCYETLTGWDDDISGIRDFAALPEPAQAYVLAIESLLDVPVTYVSVGAQRDALITR</sequence>
<dbReference type="InterPro" id="IPR042111">
    <property type="entry name" value="Adenylosuccinate_synth_dom3"/>
</dbReference>
<dbReference type="CDD" id="cd03108">
    <property type="entry name" value="AdSS"/>
    <property type="match status" value="1"/>
</dbReference>
<comment type="similarity">
    <text evidence="8">Belongs to the adenylosuccinate synthetase family.</text>
</comment>
<evidence type="ECO:0000256" key="6">
    <source>
        <dbReference type="ARBA" id="ARBA00022842"/>
    </source>
</evidence>
<evidence type="ECO:0000256" key="7">
    <source>
        <dbReference type="ARBA" id="ARBA00023134"/>
    </source>
</evidence>
<feature type="binding site" evidence="8">
    <location>
        <position position="39"/>
    </location>
    <ligand>
        <name>Mg(2+)</name>
        <dbReference type="ChEBI" id="CHEBI:18420"/>
    </ligand>
</feature>
<evidence type="ECO:0000256" key="8">
    <source>
        <dbReference type="HAMAP-Rule" id="MF_00011"/>
    </source>
</evidence>
<dbReference type="GO" id="GO:0005737">
    <property type="term" value="C:cytoplasm"/>
    <property type="evidence" value="ECO:0007669"/>
    <property type="project" value="UniProtKB-SubCell"/>
</dbReference>
<dbReference type="GO" id="GO:0000287">
    <property type="term" value="F:magnesium ion binding"/>
    <property type="evidence" value="ECO:0007669"/>
    <property type="project" value="UniProtKB-UniRule"/>
</dbReference>
<evidence type="ECO:0000256" key="1">
    <source>
        <dbReference type="ARBA" id="ARBA00011738"/>
    </source>
</evidence>
<comment type="function">
    <text evidence="8">Plays an important role in the de novo pathway of purine nucleotide biosynthesis. Catalyzes the first committed step in the biosynthesis of AMP from IMP.</text>
</comment>
<feature type="binding site" description="in other chain" evidence="8">
    <location>
        <begin position="12"/>
        <end position="15"/>
    </location>
    <ligand>
        <name>IMP</name>
        <dbReference type="ChEBI" id="CHEBI:58053"/>
        <note>ligand shared between dimeric partners</note>
    </ligand>
</feature>
<dbReference type="InterPro" id="IPR001114">
    <property type="entry name" value="Adenylosuccinate_synthetase"/>
</dbReference>
<dbReference type="eggNOG" id="COG0104">
    <property type="taxonomic scope" value="Bacteria"/>
</dbReference>
<dbReference type="HOGENOM" id="CLU_029848_0_0_11"/>
<comment type="subcellular location">
    <subcellularLocation>
        <location evidence="8">Cytoplasm</location>
    </subcellularLocation>
</comment>
<dbReference type="SUPFAM" id="SSF52540">
    <property type="entry name" value="P-loop containing nucleoside triphosphate hydrolases"/>
    <property type="match status" value="1"/>
</dbReference>
<protein>
    <recommendedName>
        <fullName evidence="8">Adenylosuccinate synthetase</fullName>
        <shortName evidence="8">AMPSase</shortName>
        <shortName evidence="8">AdSS</shortName>
        <ecNumber evidence="8">6.3.4.4</ecNumber>
    </recommendedName>
    <alternativeName>
        <fullName evidence="8">IMP--aspartate ligase</fullName>
    </alternativeName>
</protein>
<comment type="catalytic activity">
    <reaction evidence="8">
        <text>IMP + L-aspartate + GTP = N(6)-(1,2-dicarboxyethyl)-AMP + GDP + phosphate + 2 H(+)</text>
        <dbReference type="Rhea" id="RHEA:15753"/>
        <dbReference type="ChEBI" id="CHEBI:15378"/>
        <dbReference type="ChEBI" id="CHEBI:29991"/>
        <dbReference type="ChEBI" id="CHEBI:37565"/>
        <dbReference type="ChEBI" id="CHEBI:43474"/>
        <dbReference type="ChEBI" id="CHEBI:57567"/>
        <dbReference type="ChEBI" id="CHEBI:58053"/>
        <dbReference type="ChEBI" id="CHEBI:58189"/>
        <dbReference type="EC" id="6.3.4.4"/>
    </reaction>
</comment>